<evidence type="ECO:0000313" key="3">
    <source>
        <dbReference type="Proteomes" id="UP001140172"/>
    </source>
</evidence>
<name>A0A9W8H7N4_9FUNG</name>
<feature type="transmembrane region" description="Helical" evidence="1">
    <location>
        <begin position="45"/>
        <end position="68"/>
    </location>
</feature>
<dbReference type="Proteomes" id="UP001140172">
    <property type="component" value="Unassembled WGS sequence"/>
</dbReference>
<keyword evidence="1" id="KW-0472">Membrane</keyword>
<sequence length="147" mass="16973">MPSQASRAPQYLTVAEKKADLHKLYRRARHLDRKWSIGCHKPDEFTLLALIPFVGDYMSTTLAIGYIRQIHHTFVLSDDVEKQMVDKVIINFVISVIPLVGWILRRIYGVNKRNYRIVEKYILATASREEVPQPSSNKNVAKSKGHR</sequence>
<keyword evidence="1" id="KW-0812">Transmembrane</keyword>
<accession>A0A9W8H7N4</accession>
<keyword evidence="3" id="KW-1185">Reference proteome</keyword>
<feature type="transmembrane region" description="Helical" evidence="1">
    <location>
        <begin position="88"/>
        <end position="108"/>
    </location>
</feature>
<dbReference type="Pfam" id="PF13430">
    <property type="entry name" value="DUF4112"/>
    <property type="match status" value="1"/>
</dbReference>
<dbReference type="PANTHER" id="PTHR35519">
    <property type="entry name" value="MEMBRANE PROTEINS"/>
    <property type="match status" value="1"/>
</dbReference>
<evidence type="ECO:0000313" key="2">
    <source>
        <dbReference type="EMBL" id="KAJ2779586.1"/>
    </source>
</evidence>
<gene>
    <name evidence="2" type="ORF">GGI15_003829</name>
</gene>
<dbReference type="AlphaFoldDB" id="A0A9W8H7N4"/>
<comment type="caution">
    <text evidence="2">The sequence shown here is derived from an EMBL/GenBank/DDBJ whole genome shotgun (WGS) entry which is preliminary data.</text>
</comment>
<dbReference type="EMBL" id="JANBUM010000291">
    <property type="protein sequence ID" value="KAJ2779586.1"/>
    <property type="molecule type" value="Genomic_DNA"/>
</dbReference>
<evidence type="ECO:0000256" key="1">
    <source>
        <dbReference type="SAM" id="Phobius"/>
    </source>
</evidence>
<dbReference type="OrthoDB" id="2103474at2759"/>
<reference evidence="2" key="1">
    <citation type="submission" date="2022-07" db="EMBL/GenBank/DDBJ databases">
        <title>Phylogenomic reconstructions and comparative analyses of Kickxellomycotina fungi.</title>
        <authorList>
            <person name="Reynolds N.K."/>
            <person name="Stajich J.E."/>
            <person name="Barry K."/>
            <person name="Grigoriev I.V."/>
            <person name="Crous P."/>
            <person name="Smith M.E."/>
        </authorList>
    </citation>
    <scope>NUCLEOTIDE SEQUENCE</scope>
    <source>
        <strain evidence="2">BCRC 34489</strain>
    </source>
</reference>
<proteinExistence type="predicted"/>
<dbReference type="InterPro" id="IPR025187">
    <property type="entry name" value="DUF4112"/>
</dbReference>
<keyword evidence="1" id="KW-1133">Transmembrane helix</keyword>
<dbReference type="PANTHER" id="PTHR35519:SF2">
    <property type="entry name" value="PH DOMAIN PROTEIN"/>
    <property type="match status" value="1"/>
</dbReference>
<protein>
    <submittedName>
        <fullName evidence="2">Uncharacterized protein</fullName>
    </submittedName>
</protein>
<organism evidence="2 3">
    <name type="scientific">Coemansia interrupta</name>
    <dbReference type="NCBI Taxonomy" id="1126814"/>
    <lineage>
        <taxon>Eukaryota</taxon>
        <taxon>Fungi</taxon>
        <taxon>Fungi incertae sedis</taxon>
        <taxon>Zoopagomycota</taxon>
        <taxon>Kickxellomycotina</taxon>
        <taxon>Kickxellomycetes</taxon>
        <taxon>Kickxellales</taxon>
        <taxon>Kickxellaceae</taxon>
        <taxon>Coemansia</taxon>
    </lineage>
</organism>